<evidence type="ECO:0000313" key="5">
    <source>
        <dbReference type="Proteomes" id="UP001183629"/>
    </source>
</evidence>
<name>A0AAE4A0X3_9ACTN</name>
<dbReference type="NCBIfam" id="TIGR00377">
    <property type="entry name" value="ant_ant_sig"/>
    <property type="match status" value="1"/>
</dbReference>
<dbReference type="InterPro" id="IPR036513">
    <property type="entry name" value="STAS_dom_sf"/>
</dbReference>
<dbReference type="PROSITE" id="PS50801">
    <property type="entry name" value="STAS"/>
    <property type="match status" value="1"/>
</dbReference>
<evidence type="ECO:0000313" key="4">
    <source>
        <dbReference type="EMBL" id="MDR7327563.1"/>
    </source>
</evidence>
<dbReference type="Gene3D" id="3.30.750.24">
    <property type="entry name" value="STAS domain"/>
    <property type="match status" value="1"/>
</dbReference>
<keyword evidence="5" id="KW-1185">Reference proteome</keyword>
<dbReference type="CDD" id="cd07043">
    <property type="entry name" value="STAS_anti-anti-sigma_factors"/>
    <property type="match status" value="1"/>
</dbReference>
<dbReference type="SUPFAM" id="SSF52091">
    <property type="entry name" value="SpoIIaa-like"/>
    <property type="match status" value="1"/>
</dbReference>
<dbReference type="Pfam" id="PF01740">
    <property type="entry name" value="STAS"/>
    <property type="match status" value="1"/>
</dbReference>
<organism evidence="4 5">
    <name type="scientific">Catenuloplanes niger</name>
    <dbReference type="NCBI Taxonomy" id="587534"/>
    <lineage>
        <taxon>Bacteria</taxon>
        <taxon>Bacillati</taxon>
        <taxon>Actinomycetota</taxon>
        <taxon>Actinomycetes</taxon>
        <taxon>Micromonosporales</taxon>
        <taxon>Micromonosporaceae</taxon>
        <taxon>Catenuloplanes</taxon>
    </lineage>
</organism>
<dbReference type="Proteomes" id="UP001183629">
    <property type="component" value="Unassembled WGS sequence"/>
</dbReference>
<dbReference type="EMBL" id="JAVDYC010000001">
    <property type="protein sequence ID" value="MDR7327563.1"/>
    <property type="molecule type" value="Genomic_DNA"/>
</dbReference>
<gene>
    <name evidence="4" type="ORF">J2S44_007813</name>
</gene>
<reference evidence="4 5" key="1">
    <citation type="submission" date="2023-07" db="EMBL/GenBank/DDBJ databases">
        <title>Sequencing the genomes of 1000 actinobacteria strains.</title>
        <authorList>
            <person name="Klenk H.-P."/>
        </authorList>
    </citation>
    <scope>NUCLEOTIDE SEQUENCE [LARGE SCALE GENOMIC DNA]</scope>
    <source>
        <strain evidence="4 5">DSM 44711</strain>
    </source>
</reference>
<accession>A0AAE4A0X3</accession>
<dbReference type="InterPro" id="IPR003658">
    <property type="entry name" value="Anti-sigma_ant"/>
</dbReference>
<dbReference type="GO" id="GO:0043856">
    <property type="term" value="F:anti-sigma factor antagonist activity"/>
    <property type="evidence" value="ECO:0007669"/>
    <property type="project" value="InterPro"/>
</dbReference>
<protein>
    <recommendedName>
        <fullName evidence="2">Anti-sigma factor antagonist</fullName>
    </recommendedName>
</protein>
<dbReference type="InterPro" id="IPR002645">
    <property type="entry name" value="STAS_dom"/>
</dbReference>
<feature type="domain" description="STAS" evidence="3">
    <location>
        <begin position="1"/>
        <end position="109"/>
    </location>
</feature>
<dbReference type="AlphaFoldDB" id="A0AAE4A0X3"/>
<comment type="caution">
    <text evidence="4">The sequence shown here is derived from an EMBL/GenBank/DDBJ whole genome shotgun (WGS) entry which is preliminary data.</text>
</comment>
<dbReference type="PANTHER" id="PTHR33495">
    <property type="entry name" value="ANTI-SIGMA FACTOR ANTAGONIST TM_1081-RELATED-RELATED"/>
    <property type="match status" value="1"/>
</dbReference>
<comment type="similarity">
    <text evidence="1 2">Belongs to the anti-sigma-factor antagonist family.</text>
</comment>
<evidence type="ECO:0000259" key="3">
    <source>
        <dbReference type="PROSITE" id="PS50801"/>
    </source>
</evidence>
<dbReference type="RefSeq" id="WP_310424980.1">
    <property type="nucleotide sequence ID" value="NZ_JAVDYC010000001.1"/>
</dbReference>
<evidence type="ECO:0000256" key="2">
    <source>
        <dbReference type="RuleBase" id="RU003749"/>
    </source>
</evidence>
<proteinExistence type="inferred from homology"/>
<evidence type="ECO:0000256" key="1">
    <source>
        <dbReference type="ARBA" id="ARBA00009013"/>
    </source>
</evidence>
<dbReference type="PANTHER" id="PTHR33495:SF14">
    <property type="entry name" value="ANTI-SIGMA FACTOR ANTAGONIST"/>
    <property type="match status" value="1"/>
</dbReference>
<sequence length="111" mass="12161">MRVEKSVQRDVTILSLIGELDGMTAAEVYTDIQADLPERGDLLLDLGHMTYVSSAGLRILLLVYRQARLRRQRLALAAVPPDVHAVMSATGFLDSVHVAESVQDGLEAFGR</sequence>